<organism evidence="10">
    <name type="scientific">marine metagenome</name>
    <dbReference type="NCBI Taxonomy" id="408172"/>
    <lineage>
        <taxon>unclassified sequences</taxon>
        <taxon>metagenomes</taxon>
        <taxon>ecological metagenomes</taxon>
    </lineage>
</organism>
<keyword evidence="8" id="KW-0030">Aminoacyl-tRNA synthetase</keyword>
<evidence type="ECO:0000256" key="5">
    <source>
        <dbReference type="ARBA" id="ARBA00022741"/>
    </source>
</evidence>
<dbReference type="InterPro" id="IPR002305">
    <property type="entry name" value="aa-tRNA-synth_Ic"/>
</dbReference>
<accession>A0A382I8T4</accession>
<dbReference type="InterPro" id="IPR024109">
    <property type="entry name" value="Trp-tRNA-ligase_bac-type"/>
</dbReference>
<dbReference type="GO" id="GO:0005829">
    <property type="term" value="C:cytosol"/>
    <property type="evidence" value="ECO:0007669"/>
    <property type="project" value="TreeGrafter"/>
</dbReference>
<protein>
    <recommendedName>
        <fullName evidence="3">tryptophan--tRNA ligase</fullName>
        <ecNumber evidence="3">6.1.1.2</ecNumber>
    </recommendedName>
</protein>
<dbReference type="GO" id="GO:0005739">
    <property type="term" value="C:mitochondrion"/>
    <property type="evidence" value="ECO:0007669"/>
    <property type="project" value="UniProtKB-SubCell"/>
</dbReference>
<evidence type="ECO:0000256" key="6">
    <source>
        <dbReference type="ARBA" id="ARBA00022840"/>
    </source>
</evidence>
<keyword evidence="6" id="KW-0067">ATP-binding</keyword>
<dbReference type="PROSITE" id="PS00178">
    <property type="entry name" value="AA_TRNA_LIGASE_I"/>
    <property type="match status" value="1"/>
</dbReference>
<dbReference type="InterPro" id="IPR002306">
    <property type="entry name" value="Trp-tRNA-ligase"/>
</dbReference>
<dbReference type="InterPro" id="IPR014729">
    <property type="entry name" value="Rossmann-like_a/b/a_fold"/>
</dbReference>
<dbReference type="Pfam" id="PF00579">
    <property type="entry name" value="tRNA-synt_1b"/>
    <property type="match status" value="1"/>
</dbReference>
<sequence length="336" mass="38067">MENVNKRVFSGMRPSGRLHLGNYLGALQNWVTLQEEYECIYSAVDVHALTTLQGAATQEIQPNIHDMVLDWLAAGVDPEKSIIFTQSHVPEVMVLHALLSMVTPLGWLMRVPTFKDKVRELRETEDSVSYGLVGYPVLMTSDIVLYKADTVPVGEDQVPHLELTREIVRRFNHLYGQTFPEPQSKLTDYPLIVGLDGKQKMSKSLDNHIELASTPEETQKKVKTAFTDPERLRRTDPGRPWVCNVYALHKFFNSGELDRVYTGCTQAEMGCVEDKELLADGINKILEPFRERRKELASRKGFVEEVLEEGARRARSIAINTLTEVREKMGVPEVGL</sequence>
<comment type="catalytic activity">
    <reaction evidence="9">
        <text>tRNA(Trp) + L-tryptophan + ATP = L-tryptophyl-tRNA(Trp) + AMP + diphosphate + H(+)</text>
        <dbReference type="Rhea" id="RHEA:24080"/>
        <dbReference type="Rhea" id="RHEA-COMP:9671"/>
        <dbReference type="Rhea" id="RHEA-COMP:9705"/>
        <dbReference type="ChEBI" id="CHEBI:15378"/>
        <dbReference type="ChEBI" id="CHEBI:30616"/>
        <dbReference type="ChEBI" id="CHEBI:33019"/>
        <dbReference type="ChEBI" id="CHEBI:57912"/>
        <dbReference type="ChEBI" id="CHEBI:78442"/>
        <dbReference type="ChEBI" id="CHEBI:78535"/>
        <dbReference type="ChEBI" id="CHEBI:456215"/>
        <dbReference type="EC" id="6.1.1.2"/>
    </reaction>
</comment>
<evidence type="ECO:0000256" key="3">
    <source>
        <dbReference type="ARBA" id="ARBA00013161"/>
    </source>
</evidence>
<dbReference type="InterPro" id="IPR050203">
    <property type="entry name" value="Trp-tRNA_synthetase"/>
</dbReference>
<evidence type="ECO:0000256" key="2">
    <source>
        <dbReference type="ARBA" id="ARBA00005594"/>
    </source>
</evidence>
<evidence type="ECO:0000256" key="1">
    <source>
        <dbReference type="ARBA" id="ARBA00004173"/>
    </source>
</evidence>
<dbReference type="NCBIfam" id="TIGR00233">
    <property type="entry name" value="trpS"/>
    <property type="match status" value="1"/>
</dbReference>
<dbReference type="GO" id="GO:0006436">
    <property type="term" value="P:tryptophanyl-tRNA aminoacylation"/>
    <property type="evidence" value="ECO:0007669"/>
    <property type="project" value="InterPro"/>
</dbReference>
<dbReference type="EC" id="6.1.1.2" evidence="3"/>
<keyword evidence="4" id="KW-0436">Ligase</keyword>
<evidence type="ECO:0000256" key="4">
    <source>
        <dbReference type="ARBA" id="ARBA00022598"/>
    </source>
</evidence>
<dbReference type="PANTHER" id="PTHR43766">
    <property type="entry name" value="TRYPTOPHAN--TRNA LIGASE, MITOCHONDRIAL"/>
    <property type="match status" value="1"/>
</dbReference>
<dbReference type="EMBL" id="UINC01065527">
    <property type="protein sequence ID" value="SVB95293.1"/>
    <property type="molecule type" value="Genomic_DNA"/>
</dbReference>
<comment type="subcellular location">
    <subcellularLocation>
        <location evidence="1">Mitochondrion</location>
    </subcellularLocation>
</comment>
<dbReference type="InterPro" id="IPR001412">
    <property type="entry name" value="aa-tRNA-synth_I_CS"/>
</dbReference>
<dbReference type="PANTHER" id="PTHR43766:SF1">
    <property type="entry name" value="TRYPTOPHAN--TRNA LIGASE, MITOCHONDRIAL"/>
    <property type="match status" value="1"/>
</dbReference>
<dbReference type="GO" id="GO:0004830">
    <property type="term" value="F:tryptophan-tRNA ligase activity"/>
    <property type="evidence" value="ECO:0007669"/>
    <property type="project" value="UniProtKB-EC"/>
</dbReference>
<evidence type="ECO:0000313" key="10">
    <source>
        <dbReference type="EMBL" id="SVB95293.1"/>
    </source>
</evidence>
<dbReference type="Gene3D" id="1.10.240.10">
    <property type="entry name" value="Tyrosyl-Transfer RNA Synthetase"/>
    <property type="match status" value="1"/>
</dbReference>
<proteinExistence type="inferred from homology"/>
<dbReference type="CDD" id="cd00806">
    <property type="entry name" value="TrpRS_core"/>
    <property type="match status" value="1"/>
</dbReference>
<evidence type="ECO:0000256" key="9">
    <source>
        <dbReference type="ARBA" id="ARBA00049929"/>
    </source>
</evidence>
<dbReference type="Gene3D" id="3.40.50.620">
    <property type="entry name" value="HUPs"/>
    <property type="match status" value="1"/>
</dbReference>
<dbReference type="PRINTS" id="PR01039">
    <property type="entry name" value="TRNASYNTHTRP"/>
</dbReference>
<keyword evidence="5" id="KW-0547">Nucleotide-binding</keyword>
<gene>
    <name evidence="10" type="ORF">METZ01_LOCUS248147</name>
</gene>
<dbReference type="HAMAP" id="MF_00140_B">
    <property type="entry name" value="Trp_tRNA_synth_B"/>
    <property type="match status" value="1"/>
</dbReference>
<dbReference type="SUPFAM" id="SSF52374">
    <property type="entry name" value="Nucleotidylyl transferase"/>
    <property type="match status" value="1"/>
</dbReference>
<keyword evidence="7" id="KW-0648">Protein biosynthesis</keyword>
<comment type="similarity">
    <text evidence="2">Belongs to the class-I aminoacyl-tRNA synthetase family.</text>
</comment>
<name>A0A382I8T4_9ZZZZ</name>
<dbReference type="GO" id="GO:0005524">
    <property type="term" value="F:ATP binding"/>
    <property type="evidence" value="ECO:0007669"/>
    <property type="project" value="UniProtKB-KW"/>
</dbReference>
<reference evidence="10" key="1">
    <citation type="submission" date="2018-05" db="EMBL/GenBank/DDBJ databases">
        <authorList>
            <person name="Lanie J.A."/>
            <person name="Ng W.-L."/>
            <person name="Kazmierczak K.M."/>
            <person name="Andrzejewski T.M."/>
            <person name="Davidsen T.M."/>
            <person name="Wayne K.J."/>
            <person name="Tettelin H."/>
            <person name="Glass J.I."/>
            <person name="Rusch D."/>
            <person name="Podicherti R."/>
            <person name="Tsui H.-C.T."/>
            <person name="Winkler M.E."/>
        </authorList>
    </citation>
    <scope>NUCLEOTIDE SEQUENCE</scope>
</reference>
<evidence type="ECO:0000256" key="7">
    <source>
        <dbReference type="ARBA" id="ARBA00022917"/>
    </source>
</evidence>
<dbReference type="AlphaFoldDB" id="A0A382I8T4"/>
<dbReference type="FunFam" id="1.10.240.10:FF:000005">
    <property type="entry name" value="Tryptophan--tRNA ligase"/>
    <property type="match status" value="1"/>
</dbReference>
<evidence type="ECO:0000256" key="8">
    <source>
        <dbReference type="ARBA" id="ARBA00023146"/>
    </source>
</evidence>